<dbReference type="Proteomes" id="UP000735302">
    <property type="component" value="Unassembled WGS sequence"/>
</dbReference>
<evidence type="ECO:0000313" key="1">
    <source>
        <dbReference type="EMBL" id="GFO11717.1"/>
    </source>
</evidence>
<proteinExistence type="predicted"/>
<gene>
    <name evidence="1" type="ORF">PoB_003822200</name>
</gene>
<dbReference type="EMBL" id="BLXT01004326">
    <property type="protein sequence ID" value="GFO11717.1"/>
    <property type="molecule type" value="Genomic_DNA"/>
</dbReference>
<sequence>MSSAYESLVMYGLSHRCWSSRLGKWCRKKVCLVSKPSTLGRVWDRDLLILVWMKHSLGKWCSCGRYSGGSLALGRVWDRDLLILVWMKHSVGKWCSCGRYSGGSLDSRSCMG</sequence>
<comment type="caution">
    <text evidence="1">The sequence shown here is derived from an EMBL/GenBank/DDBJ whole genome shotgun (WGS) entry which is preliminary data.</text>
</comment>
<protein>
    <submittedName>
        <fullName evidence="1">Pote ankyrin domain family member f</fullName>
    </submittedName>
</protein>
<name>A0AAV4AXR8_9GAST</name>
<keyword evidence="2" id="KW-1185">Reference proteome</keyword>
<accession>A0AAV4AXR8</accession>
<reference evidence="1 2" key="1">
    <citation type="journal article" date="2021" name="Elife">
        <title>Chloroplast acquisition without the gene transfer in kleptoplastic sea slugs, Plakobranchus ocellatus.</title>
        <authorList>
            <person name="Maeda T."/>
            <person name="Takahashi S."/>
            <person name="Yoshida T."/>
            <person name="Shimamura S."/>
            <person name="Takaki Y."/>
            <person name="Nagai Y."/>
            <person name="Toyoda A."/>
            <person name="Suzuki Y."/>
            <person name="Arimoto A."/>
            <person name="Ishii H."/>
            <person name="Satoh N."/>
            <person name="Nishiyama T."/>
            <person name="Hasebe M."/>
            <person name="Maruyama T."/>
            <person name="Minagawa J."/>
            <person name="Obokata J."/>
            <person name="Shigenobu S."/>
        </authorList>
    </citation>
    <scope>NUCLEOTIDE SEQUENCE [LARGE SCALE GENOMIC DNA]</scope>
</reference>
<organism evidence="1 2">
    <name type="scientific">Plakobranchus ocellatus</name>
    <dbReference type="NCBI Taxonomy" id="259542"/>
    <lineage>
        <taxon>Eukaryota</taxon>
        <taxon>Metazoa</taxon>
        <taxon>Spiralia</taxon>
        <taxon>Lophotrochozoa</taxon>
        <taxon>Mollusca</taxon>
        <taxon>Gastropoda</taxon>
        <taxon>Heterobranchia</taxon>
        <taxon>Euthyneura</taxon>
        <taxon>Panpulmonata</taxon>
        <taxon>Sacoglossa</taxon>
        <taxon>Placobranchoidea</taxon>
        <taxon>Plakobranchidae</taxon>
        <taxon>Plakobranchus</taxon>
    </lineage>
</organism>
<evidence type="ECO:0000313" key="2">
    <source>
        <dbReference type="Proteomes" id="UP000735302"/>
    </source>
</evidence>
<dbReference type="AlphaFoldDB" id="A0AAV4AXR8"/>